<proteinExistence type="predicted"/>
<evidence type="ECO:0000313" key="4">
    <source>
        <dbReference type="Proteomes" id="UP001152747"/>
    </source>
</evidence>
<dbReference type="EMBL" id="CANHGI010000005">
    <property type="protein sequence ID" value="CAI5453264.1"/>
    <property type="molecule type" value="Genomic_DNA"/>
</dbReference>
<feature type="transmembrane region" description="Helical" evidence="1">
    <location>
        <begin position="72"/>
        <end position="90"/>
    </location>
</feature>
<evidence type="ECO:0000259" key="2">
    <source>
        <dbReference type="Pfam" id="PF10328"/>
    </source>
</evidence>
<organism evidence="3 4">
    <name type="scientific">Caenorhabditis angaria</name>
    <dbReference type="NCBI Taxonomy" id="860376"/>
    <lineage>
        <taxon>Eukaryota</taxon>
        <taxon>Metazoa</taxon>
        <taxon>Ecdysozoa</taxon>
        <taxon>Nematoda</taxon>
        <taxon>Chromadorea</taxon>
        <taxon>Rhabditida</taxon>
        <taxon>Rhabditina</taxon>
        <taxon>Rhabditomorpha</taxon>
        <taxon>Rhabditoidea</taxon>
        <taxon>Rhabditidae</taxon>
        <taxon>Peloderinae</taxon>
        <taxon>Caenorhabditis</taxon>
    </lineage>
</organism>
<feature type="domain" description="7TM GPCR serpentine receptor class x (Srx)" evidence="2">
    <location>
        <begin position="11"/>
        <end position="88"/>
    </location>
</feature>
<feature type="transmembrane region" description="Helical" evidence="1">
    <location>
        <begin position="6"/>
        <end position="25"/>
    </location>
</feature>
<dbReference type="InterPro" id="IPR019430">
    <property type="entry name" value="7TM_GPCR_serpentine_rcpt_Srx"/>
</dbReference>
<dbReference type="OrthoDB" id="5845782at2759"/>
<dbReference type="Proteomes" id="UP001152747">
    <property type="component" value="Unassembled WGS sequence"/>
</dbReference>
<evidence type="ECO:0000313" key="3">
    <source>
        <dbReference type="EMBL" id="CAI5453264.1"/>
    </source>
</evidence>
<feature type="transmembrane region" description="Helical" evidence="1">
    <location>
        <begin position="102"/>
        <end position="121"/>
    </location>
</feature>
<feature type="transmembrane region" description="Helical" evidence="1">
    <location>
        <begin position="46"/>
        <end position="66"/>
    </location>
</feature>
<dbReference type="PANTHER" id="PTHR23013">
    <property type="entry name" value="SERPENTINE RECEPTOR"/>
    <property type="match status" value="1"/>
</dbReference>
<keyword evidence="1" id="KW-0812">Transmembrane</keyword>
<protein>
    <recommendedName>
        <fullName evidence="2">7TM GPCR serpentine receptor class x (Srx) domain-containing protein</fullName>
    </recommendedName>
</protein>
<dbReference type="PANTHER" id="PTHR23013:SF27">
    <property type="entry name" value="G-PROTEIN COUPLED RECEPTORS FAMILY 1 PROFILE DOMAIN-CONTAINING PROTEIN"/>
    <property type="match status" value="1"/>
</dbReference>
<reference evidence="3" key="1">
    <citation type="submission" date="2022-11" db="EMBL/GenBank/DDBJ databases">
        <authorList>
            <person name="Kikuchi T."/>
        </authorList>
    </citation>
    <scope>NUCLEOTIDE SEQUENCE</scope>
    <source>
        <strain evidence="3">PS1010</strain>
    </source>
</reference>
<accession>A0A9P1N842</accession>
<comment type="caution">
    <text evidence="3">The sequence shown here is derived from an EMBL/GenBank/DDBJ whole genome shotgun (WGS) entry which is preliminary data.</text>
</comment>
<dbReference type="Pfam" id="PF10328">
    <property type="entry name" value="7TM_GPCR_Srx"/>
    <property type="match status" value="2"/>
</dbReference>
<keyword evidence="1" id="KW-0472">Membrane</keyword>
<keyword evidence="4" id="KW-1185">Reference proteome</keyword>
<keyword evidence="1" id="KW-1133">Transmembrane helix</keyword>
<sequence length="187" mass="21297">MASILLSINGGFGLICNVAVFWIFYKEKFQRTAFNLICSCRAFSNFVILSVTFLMYFVPTILVGSPTLSKSWGTYNIAFSNTIYLGSVTADMNSKNRMKKNGYLFLQTVIQDSLIVIDFIFSFKLNGLSSNRIWQFISGTFVWESIHSLDGFIMILFNERFTFIRLYLNFSGQPSHSSQQVVSLVTL</sequence>
<gene>
    <name evidence="3" type="ORF">CAMP_LOCUS15901</name>
</gene>
<name>A0A9P1N842_9PELO</name>
<feature type="domain" description="7TM GPCR serpentine receptor class x (Srx)" evidence="2">
    <location>
        <begin position="91"/>
        <end position="158"/>
    </location>
</feature>
<dbReference type="AlphaFoldDB" id="A0A9P1N842"/>
<evidence type="ECO:0000256" key="1">
    <source>
        <dbReference type="SAM" id="Phobius"/>
    </source>
</evidence>
<feature type="transmembrane region" description="Helical" evidence="1">
    <location>
        <begin position="133"/>
        <end position="157"/>
    </location>
</feature>